<keyword evidence="1" id="KW-1133">Transmembrane helix</keyword>
<dbReference type="Pfam" id="PF07963">
    <property type="entry name" value="N_methyl"/>
    <property type="match status" value="1"/>
</dbReference>
<evidence type="ECO:0000313" key="3">
    <source>
        <dbReference type="EMBL" id="HEN16263.1"/>
    </source>
</evidence>
<reference evidence="3" key="1">
    <citation type="journal article" date="2020" name="mSystems">
        <title>Genome- and Community-Level Interaction Insights into Carbon Utilization and Element Cycling Functions of Hydrothermarchaeota in Hydrothermal Sediment.</title>
        <authorList>
            <person name="Zhou Z."/>
            <person name="Liu Y."/>
            <person name="Xu W."/>
            <person name="Pan J."/>
            <person name="Luo Z.H."/>
            <person name="Li M."/>
        </authorList>
    </citation>
    <scope>NUCLEOTIDE SEQUENCE [LARGE SCALE GENOMIC DNA]</scope>
    <source>
        <strain evidence="3">SpSt-339</strain>
    </source>
</reference>
<dbReference type="NCBIfam" id="TIGR02532">
    <property type="entry name" value="IV_pilin_GFxxxE"/>
    <property type="match status" value="1"/>
</dbReference>
<keyword evidence="1" id="KW-0812">Transmembrane</keyword>
<dbReference type="InterPro" id="IPR012902">
    <property type="entry name" value="N_methyl_site"/>
</dbReference>
<dbReference type="InterPro" id="IPR027558">
    <property type="entry name" value="Pre_pil_HX9DG_C"/>
</dbReference>
<gene>
    <name evidence="3" type="ORF">ENQ76_12445</name>
</gene>
<dbReference type="SUPFAM" id="SSF54523">
    <property type="entry name" value="Pili subunits"/>
    <property type="match status" value="1"/>
</dbReference>
<dbReference type="Pfam" id="PF07596">
    <property type="entry name" value="SBP_bac_10"/>
    <property type="match status" value="1"/>
</dbReference>
<accession>A0A7C2K214</accession>
<feature type="domain" description="DUF1559" evidence="2">
    <location>
        <begin position="57"/>
        <end position="366"/>
    </location>
</feature>
<keyword evidence="1" id="KW-0472">Membrane</keyword>
<comment type="caution">
    <text evidence="3">The sequence shown here is derived from an EMBL/GenBank/DDBJ whole genome shotgun (WGS) entry which is preliminary data.</text>
</comment>
<dbReference type="InterPro" id="IPR011453">
    <property type="entry name" value="DUF1559"/>
</dbReference>
<dbReference type="EMBL" id="DSOK01000344">
    <property type="protein sequence ID" value="HEN16263.1"/>
    <property type="molecule type" value="Genomic_DNA"/>
</dbReference>
<feature type="transmembrane region" description="Helical" evidence="1">
    <location>
        <begin position="32"/>
        <end position="56"/>
    </location>
</feature>
<sequence>MLFLGSSSCPSPHASGGLVMRSSSVRHRRRPAFTLIELLVVIAIIAILIALLLPAVQQAREAARRTQCRNNLKQIGLALHNYHDAFNRFPNVVMAHAGGTAPYSTWYGCAGWYWSRGFSWRVQILPYIDQAPMYAQIDQINHGFGGCFFPGAGAGIPTGSGTQRAMSTPISAYLCPSDSTEKSVTTYGGNPVQGTNYAAAVRARADDNHGDLINNDATRDLGGLTRAGTTAADFKDGTSNTVMVGEVFRGKNFGRSDGVLPNANGPAPQTAAHNRLRCHNWMESTGFCQVNAGVVVDTNIPTGTAGNQHRYKQIWRINDPKPDQVTWVDTVDGGNGSGRPLSSTHVGGAHALFGDGVVRFVSENVDGVAWAHAFSREGDEANVPEF</sequence>
<name>A0A7C2K214_9PLAN</name>
<dbReference type="AlphaFoldDB" id="A0A7C2K214"/>
<proteinExistence type="predicted"/>
<dbReference type="Gene3D" id="3.30.700.10">
    <property type="entry name" value="Glycoprotein, Type 4 Pilin"/>
    <property type="match status" value="1"/>
</dbReference>
<dbReference type="PANTHER" id="PTHR30093:SF2">
    <property type="entry name" value="TYPE II SECRETION SYSTEM PROTEIN H"/>
    <property type="match status" value="1"/>
</dbReference>
<dbReference type="InterPro" id="IPR045584">
    <property type="entry name" value="Pilin-like"/>
</dbReference>
<protein>
    <submittedName>
        <fullName evidence="3">DUF1559 domain-containing protein</fullName>
    </submittedName>
</protein>
<evidence type="ECO:0000256" key="1">
    <source>
        <dbReference type="SAM" id="Phobius"/>
    </source>
</evidence>
<evidence type="ECO:0000259" key="2">
    <source>
        <dbReference type="Pfam" id="PF07596"/>
    </source>
</evidence>
<organism evidence="3">
    <name type="scientific">Schlesneria paludicola</name>
    <dbReference type="NCBI Taxonomy" id="360056"/>
    <lineage>
        <taxon>Bacteria</taxon>
        <taxon>Pseudomonadati</taxon>
        <taxon>Planctomycetota</taxon>
        <taxon>Planctomycetia</taxon>
        <taxon>Planctomycetales</taxon>
        <taxon>Planctomycetaceae</taxon>
        <taxon>Schlesneria</taxon>
    </lineage>
</organism>
<dbReference type="NCBIfam" id="TIGR04294">
    <property type="entry name" value="pre_pil_HX9DG"/>
    <property type="match status" value="1"/>
</dbReference>
<dbReference type="PANTHER" id="PTHR30093">
    <property type="entry name" value="GENERAL SECRETION PATHWAY PROTEIN G"/>
    <property type="match status" value="1"/>
</dbReference>